<accession>A0AA40FZM2</accession>
<feature type="non-terminal residue" evidence="1">
    <location>
        <position position="1"/>
    </location>
</feature>
<gene>
    <name evidence="1" type="ORF">K0M31_002670</name>
</gene>
<keyword evidence="2" id="KW-1185">Reference proteome</keyword>
<dbReference type="Proteomes" id="UP001177670">
    <property type="component" value="Unassembled WGS sequence"/>
</dbReference>
<evidence type="ECO:0000313" key="2">
    <source>
        <dbReference type="Proteomes" id="UP001177670"/>
    </source>
</evidence>
<sequence length="62" mass="6932">CVGYPISCISIGYPVSCNFSQHPSQFTTESPWYIFLKEAQGARYWRGSKPVQVCSLKVSSVL</sequence>
<name>A0AA40FZM2_9HYME</name>
<reference evidence="1" key="1">
    <citation type="submission" date="2021-10" db="EMBL/GenBank/DDBJ databases">
        <title>Melipona bicolor Genome sequencing and assembly.</title>
        <authorList>
            <person name="Araujo N.S."/>
            <person name="Arias M.C."/>
        </authorList>
    </citation>
    <scope>NUCLEOTIDE SEQUENCE</scope>
    <source>
        <strain evidence="1">USP_2M_L1-L4_2017</strain>
        <tissue evidence="1">Whole body</tissue>
    </source>
</reference>
<dbReference type="EMBL" id="JAHYIQ010000010">
    <property type="protein sequence ID" value="KAK1128200.1"/>
    <property type="molecule type" value="Genomic_DNA"/>
</dbReference>
<comment type="caution">
    <text evidence="1">The sequence shown here is derived from an EMBL/GenBank/DDBJ whole genome shotgun (WGS) entry which is preliminary data.</text>
</comment>
<proteinExistence type="predicted"/>
<protein>
    <submittedName>
        <fullName evidence="1">Uncharacterized protein</fullName>
    </submittedName>
</protein>
<evidence type="ECO:0000313" key="1">
    <source>
        <dbReference type="EMBL" id="KAK1128200.1"/>
    </source>
</evidence>
<dbReference type="AlphaFoldDB" id="A0AA40FZM2"/>
<organism evidence="1 2">
    <name type="scientific">Melipona bicolor</name>
    <dbReference type="NCBI Taxonomy" id="60889"/>
    <lineage>
        <taxon>Eukaryota</taxon>
        <taxon>Metazoa</taxon>
        <taxon>Ecdysozoa</taxon>
        <taxon>Arthropoda</taxon>
        <taxon>Hexapoda</taxon>
        <taxon>Insecta</taxon>
        <taxon>Pterygota</taxon>
        <taxon>Neoptera</taxon>
        <taxon>Endopterygota</taxon>
        <taxon>Hymenoptera</taxon>
        <taxon>Apocrita</taxon>
        <taxon>Aculeata</taxon>
        <taxon>Apoidea</taxon>
        <taxon>Anthophila</taxon>
        <taxon>Apidae</taxon>
        <taxon>Melipona</taxon>
    </lineage>
</organism>